<organism evidence="2 3">
    <name type="scientific">Trueperella bialowiezensis</name>
    <dbReference type="NCBI Taxonomy" id="312285"/>
    <lineage>
        <taxon>Bacteria</taxon>
        <taxon>Bacillati</taxon>
        <taxon>Actinomycetota</taxon>
        <taxon>Actinomycetes</taxon>
        <taxon>Actinomycetales</taxon>
        <taxon>Actinomycetaceae</taxon>
        <taxon>Trueperella</taxon>
    </lineage>
</organism>
<keyword evidence="1" id="KW-0812">Transmembrane</keyword>
<evidence type="ECO:0000313" key="3">
    <source>
        <dbReference type="Proteomes" id="UP000269542"/>
    </source>
</evidence>
<dbReference type="RefSeq" id="WP_126415850.1">
    <property type="nucleotide sequence ID" value="NZ_LR134476.1"/>
</dbReference>
<keyword evidence="3" id="KW-1185">Reference proteome</keyword>
<protein>
    <recommendedName>
        <fullName evidence="4">DUF4439 domain-containing protein</fullName>
    </recommendedName>
</protein>
<gene>
    <name evidence="2" type="ORF">NCTC13354_00353</name>
</gene>
<feature type="transmembrane region" description="Helical" evidence="1">
    <location>
        <begin position="9"/>
        <end position="30"/>
    </location>
</feature>
<evidence type="ECO:0008006" key="4">
    <source>
        <dbReference type="Google" id="ProtNLM"/>
    </source>
</evidence>
<sequence>MSKRESGSTLVFAGSLLLGVAIFALVMVVMGTRLDKDVSPEPASEQENERQEIAALAQVISDDAELGDYGQAWLDALGGVWVPWPDGAPEGYTNPPTPVPAATDAPAALDQLASTALNSDLGSTVTSMGVAALTLNAHDVAGCGEYDMAALGTMTATGTAVERIETARQWLELDAARTPEGERENDVARIELLSDLIDAQLAAGAPDKRPAIITEPEPDTHVTAAYDTVVTELLSHARTAQPTDVHNAASFICHLYKIPGAPAISPLPGLAVD</sequence>
<name>A0A448PCK7_9ACTO</name>
<evidence type="ECO:0000313" key="2">
    <source>
        <dbReference type="EMBL" id="VEI12664.1"/>
    </source>
</evidence>
<dbReference type="Proteomes" id="UP000269542">
    <property type="component" value="Chromosome"/>
</dbReference>
<evidence type="ECO:0000256" key="1">
    <source>
        <dbReference type="SAM" id="Phobius"/>
    </source>
</evidence>
<dbReference type="AlphaFoldDB" id="A0A448PCK7"/>
<dbReference type="KEGG" id="tbw:NCTC13354_00353"/>
<proteinExistence type="predicted"/>
<dbReference type="EMBL" id="LR134476">
    <property type="protein sequence ID" value="VEI12664.1"/>
    <property type="molecule type" value="Genomic_DNA"/>
</dbReference>
<accession>A0A448PCK7</accession>
<keyword evidence="1" id="KW-0472">Membrane</keyword>
<reference evidence="2 3" key="1">
    <citation type="submission" date="2018-12" db="EMBL/GenBank/DDBJ databases">
        <authorList>
            <consortium name="Pathogen Informatics"/>
        </authorList>
    </citation>
    <scope>NUCLEOTIDE SEQUENCE [LARGE SCALE GENOMIC DNA]</scope>
    <source>
        <strain evidence="2 3">NCTC13354</strain>
    </source>
</reference>
<dbReference type="OrthoDB" id="3268688at2"/>
<keyword evidence="1" id="KW-1133">Transmembrane helix</keyword>